<dbReference type="InterPro" id="IPR002656">
    <property type="entry name" value="Acyl_transf_3_dom"/>
</dbReference>
<feature type="transmembrane region" description="Helical" evidence="1">
    <location>
        <begin position="174"/>
        <end position="193"/>
    </location>
</feature>
<feature type="transmembrane region" description="Helical" evidence="1">
    <location>
        <begin position="37"/>
        <end position="56"/>
    </location>
</feature>
<feature type="transmembrane region" description="Helical" evidence="1">
    <location>
        <begin position="230"/>
        <end position="247"/>
    </location>
</feature>
<feature type="transmembrane region" description="Helical" evidence="1">
    <location>
        <begin position="298"/>
        <end position="318"/>
    </location>
</feature>
<feature type="transmembrane region" description="Helical" evidence="1">
    <location>
        <begin position="268"/>
        <end position="286"/>
    </location>
</feature>
<evidence type="ECO:0000313" key="4">
    <source>
        <dbReference type="Proteomes" id="UP000643405"/>
    </source>
</evidence>
<dbReference type="GO" id="GO:0016020">
    <property type="term" value="C:membrane"/>
    <property type="evidence" value="ECO:0007669"/>
    <property type="project" value="TreeGrafter"/>
</dbReference>
<dbReference type="GO" id="GO:0016747">
    <property type="term" value="F:acyltransferase activity, transferring groups other than amino-acyl groups"/>
    <property type="evidence" value="ECO:0007669"/>
    <property type="project" value="InterPro"/>
</dbReference>
<feature type="domain" description="Acyltransferase 3" evidence="2">
    <location>
        <begin position="2"/>
        <end position="315"/>
    </location>
</feature>
<keyword evidence="3" id="KW-0808">Transferase</keyword>
<dbReference type="AlphaFoldDB" id="A0A8J6PLI1"/>
<dbReference type="PANTHER" id="PTHR23028">
    <property type="entry name" value="ACETYLTRANSFERASE"/>
    <property type="match status" value="1"/>
</dbReference>
<comment type="caution">
    <text evidence="3">The sequence shown here is derived from an EMBL/GenBank/DDBJ whole genome shotgun (WGS) entry which is preliminary data.</text>
</comment>
<organism evidence="3 4">
    <name type="scientific">Oryzicola mucosus</name>
    <dbReference type="NCBI Taxonomy" id="2767425"/>
    <lineage>
        <taxon>Bacteria</taxon>
        <taxon>Pseudomonadati</taxon>
        <taxon>Pseudomonadota</taxon>
        <taxon>Alphaproteobacteria</taxon>
        <taxon>Hyphomicrobiales</taxon>
        <taxon>Phyllobacteriaceae</taxon>
        <taxon>Oryzicola</taxon>
    </lineage>
</organism>
<keyword evidence="4" id="KW-1185">Reference proteome</keyword>
<protein>
    <submittedName>
        <fullName evidence="3">Acyltransferase</fullName>
    </submittedName>
</protein>
<dbReference type="EMBL" id="JACVVX010000001">
    <property type="protein sequence ID" value="MBD0413250.1"/>
    <property type="molecule type" value="Genomic_DNA"/>
</dbReference>
<keyword evidence="3" id="KW-0012">Acyltransferase</keyword>
<feature type="transmembrane region" description="Helical" evidence="1">
    <location>
        <begin position="122"/>
        <end position="141"/>
    </location>
</feature>
<feature type="transmembrane region" description="Helical" evidence="1">
    <location>
        <begin position="205"/>
        <end position="224"/>
    </location>
</feature>
<keyword evidence="1" id="KW-1133">Transmembrane helix</keyword>
<evidence type="ECO:0000256" key="1">
    <source>
        <dbReference type="SAM" id="Phobius"/>
    </source>
</evidence>
<keyword evidence="1" id="KW-0472">Membrane</keyword>
<name>A0A8J6PLI1_9HYPH</name>
<evidence type="ECO:0000313" key="3">
    <source>
        <dbReference type="EMBL" id="MBD0413250.1"/>
    </source>
</evidence>
<keyword evidence="1" id="KW-0812">Transmembrane</keyword>
<gene>
    <name evidence="3" type="ORF">ICI42_01090</name>
</gene>
<dbReference type="Pfam" id="PF01757">
    <property type="entry name" value="Acyl_transf_3"/>
    <property type="match status" value="1"/>
</dbReference>
<sequence>MAAMAVVAFHLSLLLADPRYLGQPVLLDFTRRGNLGVDFFFVLSGFIILFAHGRDIGRPEKLHGYLLKRFTRLYPAYWLYTAIFCSLVAVGVGSTSTLPTSLTDWISTVFLLRIDNFELPIVPAWTLIHEVAFYLVFSLLIVNRKLGIAAIALWMLPLLFIFEHREEGARSALTTYFSPLNLNFLIGMGACLLYRKLGLSPAKGVFLAGIAAFAATYAVEASGLSYDFTQILYALSFGAIIAGAAAWERERRQPISFGPLQLIGDASYSIYLTHLAFLGLFSKIMMKLQGLVGLGPHVFYAIVFCLTVAAGCFLYVFVEKPVLKLCRRLLEGDRRQPAGATA</sequence>
<evidence type="ECO:0000259" key="2">
    <source>
        <dbReference type="Pfam" id="PF01757"/>
    </source>
</evidence>
<feature type="transmembrane region" description="Helical" evidence="1">
    <location>
        <begin position="77"/>
        <end position="102"/>
    </location>
</feature>
<dbReference type="GO" id="GO:0000271">
    <property type="term" value="P:polysaccharide biosynthetic process"/>
    <property type="evidence" value="ECO:0007669"/>
    <property type="project" value="TreeGrafter"/>
</dbReference>
<dbReference type="Proteomes" id="UP000643405">
    <property type="component" value="Unassembled WGS sequence"/>
</dbReference>
<reference evidence="3" key="1">
    <citation type="submission" date="2020-09" db="EMBL/GenBank/DDBJ databases">
        <title>Genome seq and assembly of Tianweitania sp.</title>
        <authorList>
            <person name="Chhetri G."/>
        </authorList>
    </citation>
    <scope>NUCLEOTIDE SEQUENCE</scope>
    <source>
        <strain evidence="3">Rool2</strain>
    </source>
</reference>
<accession>A0A8J6PLI1</accession>
<dbReference type="PANTHER" id="PTHR23028:SF131">
    <property type="entry name" value="BLR2367 PROTEIN"/>
    <property type="match status" value="1"/>
</dbReference>
<proteinExistence type="predicted"/>
<feature type="transmembrane region" description="Helical" evidence="1">
    <location>
        <begin position="146"/>
        <end position="162"/>
    </location>
</feature>
<dbReference type="InterPro" id="IPR050879">
    <property type="entry name" value="Acyltransferase_3"/>
</dbReference>